<sequence>MNRYSDNFFLHTIGRHVTRRAVQHIQIKSVAEELTYQLKAQNKVKNSVYAADFLIYRNDREIGSASEAKIGNTLYFALEGQMYKAHSPVNRFKELNFYAVKNEEELFKDGPNGRTL</sequence>
<keyword evidence="2" id="KW-1185">Reference proteome</keyword>
<evidence type="ECO:0000313" key="2">
    <source>
        <dbReference type="Proteomes" id="UP000240509"/>
    </source>
</evidence>
<dbReference type="AlphaFoldDB" id="A0A2T4U3T3"/>
<proteinExistence type="predicted"/>
<gene>
    <name evidence="1" type="ORF">C6Y45_13235</name>
</gene>
<comment type="caution">
    <text evidence="1">The sequence shown here is derived from an EMBL/GenBank/DDBJ whole genome shotgun (WGS) entry which is preliminary data.</text>
</comment>
<dbReference type="EMBL" id="PZJJ01000025">
    <property type="protein sequence ID" value="PTL38061.1"/>
    <property type="molecule type" value="Genomic_DNA"/>
</dbReference>
<organism evidence="1 2">
    <name type="scientific">Alkalicoccus saliphilus</name>
    <dbReference type="NCBI Taxonomy" id="200989"/>
    <lineage>
        <taxon>Bacteria</taxon>
        <taxon>Bacillati</taxon>
        <taxon>Bacillota</taxon>
        <taxon>Bacilli</taxon>
        <taxon>Bacillales</taxon>
        <taxon>Bacillaceae</taxon>
        <taxon>Alkalicoccus</taxon>
    </lineage>
</organism>
<reference evidence="1 2" key="1">
    <citation type="submission" date="2018-03" db="EMBL/GenBank/DDBJ databases">
        <title>Alkalicoccus saliphilus sp. nov., isolated from a mineral pool.</title>
        <authorList>
            <person name="Zhao B."/>
        </authorList>
    </citation>
    <scope>NUCLEOTIDE SEQUENCE [LARGE SCALE GENOMIC DNA]</scope>
    <source>
        <strain evidence="1 2">6AG</strain>
    </source>
</reference>
<name>A0A2T4U3T3_9BACI</name>
<dbReference type="Proteomes" id="UP000240509">
    <property type="component" value="Unassembled WGS sequence"/>
</dbReference>
<evidence type="ECO:0000313" key="1">
    <source>
        <dbReference type="EMBL" id="PTL38061.1"/>
    </source>
</evidence>
<accession>A0A2T4U3T3</accession>
<protein>
    <submittedName>
        <fullName evidence="1">Uncharacterized protein</fullName>
    </submittedName>
</protein>